<protein>
    <submittedName>
        <fullName evidence="2">Drug resistance transporter EmrB/QacA subfamily protein</fullName>
    </submittedName>
</protein>
<evidence type="ECO:0000313" key="3">
    <source>
        <dbReference type="Proteomes" id="UP000014264"/>
    </source>
</evidence>
<dbReference type="EMBL" id="ANJZ01000214">
    <property type="protein sequence ID" value="EPC62171.1"/>
    <property type="molecule type" value="Genomic_DNA"/>
</dbReference>
<name>A0A829GPX9_LACPA</name>
<comment type="caution">
    <text evidence="2">The sequence shown here is derived from an EMBL/GenBank/DDBJ whole genome shotgun (WGS) entry which is preliminary data.</text>
</comment>
<dbReference type="AlphaFoldDB" id="A0A829GPX9"/>
<keyword evidence="1" id="KW-1133">Transmembrane helix</keyword>
<evidence type="ECO:0000256" key="1">
    <source>
        <dbReference type="SAM" id="Phobius"/>
    </source>
</evidence>
<keyword evidence="1" id="KW-0812">Transmembrane</keyword>
<gene>
    <name evidence="2" type="ORF">Lpp14_09101</name>
</gene>
<organism evidence="2 3">
    <name type="scientific">Lacticaseibacillus paracasei subsp. paracasei Lpp14</name>
    <dbReference type="NCBI Taxonomy" id="1256204"/>
    <lineage>
        <taxon>Bacteria</taxon>
        <taxon>Bacillati</taxon>
        <taxon>Bacillota</taxon>
        <taxon>Bacilli</taxon>
        <taxon>Lactobacillales</taxon>
        <taxon>Lactobacillaceae</taxon>
        <taxon>Lacticaseibacillus</taxon>
    </lineage>
</organism>
<feature type="transmembrane region" description="Helical" evidence="1">
    <location>
        <begin position="28"/>
        <end position="50"/>
    </location>
</feature>
<sequence length="60" mass="6829">IKQVAQKQTLQTAFHDITQRKNTRLAQAFSHTYLIGALIVLCLSPVAFWTDRRLGMNNSL</sequence>
<accession>A0A829GPX9</accession>
<feature type="non-terminal residue" evidence="2">
    <location>
        <position position="1"/>
    </location>
</feature>
<reference evidence="2 3" key="1">
    <citation type="journal article" date="2013" name="PLoS ONE">
        <title>Lactobacillus paracasei comparative genomics: towards species pan-genome definition and exploitation of diversity.</title>
        <authorList>
            <person name="Smokvina T."/>
            <person name="Wels M."/>
            <person name="Polka J."/>
            <person name="Chervaux C."/>
            <person name="Brisse S."/>
            <person name="Boekhorst J."/>
            <person name="van Hylckama Vlieg J.E."/>
            <person name="Siezen R.J."/>
        </authorList>
    </citation>
    <scope>NUCLEOTIDE SEQUENCE [LARGE SCALE GENOMIC DNA]</scope>
    <source>
        <strain evidence="2 3">Lpp14</strain>
    </source>
</reference>
<keyword evidence="1" id="KW-0472">Membrane</keyword>
<proteinExistence type="predicted"/>
<dbReference type="Proteomes" id="UP000014264">
    <property type="component" value="Unassembled WGS sequence"/>
</dbReference>
<evidence type="ECO:0000313" key="2">
    <source>
        <dbReference type="EMBL" id="EPC62171.1"/>
    </source>
</evidence>